<keyword evidence="6 10" id="KW-0915">Sodium</keyword>
<comment type="function">
    <text evidence="10">Na(+)/H(+) antiporter that extrudes sodium in exchange for external protons.</text>
</comment>
<accession>A0A1N7CQ00</accession>
<feature type="transmembrane region" description="Helical" evidence="10">
    <location>
        <begin position="266"/>
        <end position="286"/>
    </location>
</feature>
<dbReference type="GO" id="GO:0098719">
    <property type="term" value="P:sodium ion import across plasma membrane"/>
    <property type="evidence" value="ECO:0007669"/>
    <property type="project" value="TreeGrafter"/>
</dbReference>
<comment type="caution">
    <text evidence="10">Lacks conserved residue(s) required for the propagation of feature annotation.</text>
</comment>
<dbReference type="OrthoDB" id="57886at2"/>
<feature type="transmembrane region" description="Helical" evidence="10">
    <location>
        <begin position="338"/>
        <end position="365"/>
    </location>
</feature>
<evidence type="ECO:0000256" key="3">
    <source>
        <dbReference type="ARBA" id="ARBA00022475"/>
    </source>
</evidence>
<dbReference type="AlphaFoldDB" id="A0A1N7CQ00"/>
<keyword evidence="3 10" id="KW-1003">Cell membrane</keyword>
<proteinExistence type="inferred from homology"/>
<feature type="transmembrane region" description="Helical" evidence="10">
    <location>
        <begin position="220"/>
        <end position="245"/>
    </location>
</feature>
<dbReference type="STRING" id="1344003.SAMN05445060_0282"/>
<keyword evidence="5 10" id="KW-1133">Transmembrane helix</keyword>
<keyword evidence="7 10" id="KW-0406">Ion transport</keyword>
<keyword evidence="13" id="KW-1185">Reference proteome</keyword>
<keyword evidence="9 10" id="KW-0739">Sodium transport</keyword>
<dbReference type="NCBIfam" id="TIGR00831">
    <property type="entry name" value="a_cpa1"/>
    <property type="match status" value="1"/>
</dbReference>
<dbReference type="Gene3D" id="6.10.140.1330">
    <property type="match status" value="1"/>
</dbReference>
<reference evidence="12 13" key="1">
    <citation type="submission" date="2017-01" db="EMBL/GenBank/DDBJ databases">
        <authorList>
            <person name="Mah S.A."/>
            <person name="Swanson W.J."/>
            <person name="Moy G.W."/>
            <person name="Vacquier V.D."/>
        </authorList>
    </citation>
    <scope>NUCLEOTIDE SEQUENCE [LARGE SCALE GENOMIC DNA]</scope>
    <source>
        <strain evidence="12 13">CPCC 203464</strain>
    </source>
</reference>
<evidence type="ECO:0000256" key="10">
    <source>
        <dbReference type="RuleBase" id="RU366002"/>
    </source>
</evidence>
<dbReference type="PANTHER" id="PTHR10110:SF86">
    <property type="entry name" value="SODIUM_HYDROGEN EXCHANGER 7"/>
    <property type="match status" value="1"/>
</dbReference>
<sequence length="532" mass="57232">MNEALVIVAVAALAIAALARRYQIASPLVLVVLGICAGLTPVVPDFHLDPDLVLFVILPPLLYSAARDSSYMALRRNARAIGLLAIGLPLFTTLAVALVAHWVVPDLPWAAAFVLGAVVAPPDAVSAQAIGRRLGLPRRITTLLGGESLLNDATSLTAYRLALAAVVGTATSAWDGLLMFAVALVGGAVVGLVIGIAVGYVRRWLDDPPMETAISILVPFGTYLIAEEIHSSGVIAVVVAGVFLGQRSSRAGYLTRMQDTAVWRSLDVIFESFVFLIIGLQVPQVIGGLSGHPIGVMAWSAIAVLAVVIVSRFVWMFPATYLPRLIPRIRSREEAPTVGAIVVTSWSGMRGVVSLAAAFAIPLTVNGGAPFPGRDEIIFLTFVVVVGTLLIQGTTLPWVIVALRVHGTERQSDLVALAAAQDRAGQAAVAELEELAADIAEEDARHKQVLMLRHWIHTRKNLAWEELGRNAEDIGESPTEAYNRMRTRLVQVQREVFINERDAGRIDDEVLRRALRDLDLAEGLSDRRDREA</sequence>
<keyword evidence="4 10" id="KW-0812">Transmembrane</keyword>
<comment type="subcellular location">
    <subcellularLocation>
        <location evidence="1 10">Cell membrane</location>
        <topology evidence="1 10">Multi-pass membrane protein</topology>
    </subcellularLocation>
</comment>
<dbReference type="RefSeq" id="WP_076475834.1">
    <property type="nucleotide sequence ID" value="NZ_FTNT01000001.1"/>
</dbReference>
<evidence type="ECO:0000313" key="13">
    <source>
        <dbReference type="Proteomes" id="UP000186218"/>
    </source>
</evidence>
<keyword evidence="2 10" id="KW-0813">Transport</keyword>
<dbReference type="InterPro" id="IPR018422">
    <property type="entry name" value="Cation/H_exchanger_CPA1"/>
</dbReference>
<gene>
    <name evidence="12" type="ORF">SAMN05445060_0282</name>
</gene>
<comment type="similarity">
    <text evidence="10">Belongs to the monovalent cation:proton antiporter 1 (CPA1) transporter (TC 2.A.36) family.</text>
</comment>
<dbReference type="PANTHER" id="PTHR10110">
    <property type="entry name" value="SODIUM/HYDROGEN EXCHANGER"/>
    <property type="match status" value="1"/>
</dbReference>
<feature type="transmembrane region" description="Helical" evidence="10">
    <location>
        <begin position="177"/>
        <end position="200"/>
    </location>
</feature>
<keyword evidence="8 10" id="KW-0472">Membrane</keyword>
<evidence type="ECO:0000256" key="2">
    <source>
        <dbReference type="ARBA" id="ARBA00022448"/>
    </source>
</evidence>
<dbReference type="GO" id="GO:0015385">
    <property type="term" value="F:sodium:proton antiporter activity"/>
    <property type="evidence" value="ECO:0007669"/>
    <property type="project" value="InterPro"/>
</dbReference>
<organism evidence="12 13">
    <name type="scientific">Williamsia sterculiae</name>
    <dbReference type="NCBI Taxonomy" id="1344003"/>
    <lineage>
        <taxon>Bacteria</taxon>
        <taxon>Bacillati</taxon>
        <taxon>Actinomycetota</taxon>
        <taxon>Actinomycetes</taxon>
        <taxon>Mycobacteriales</taxon>
        <taxon>Nocardiaceae</taxon>
        <taxon>Williamsia</taxon>
    </lineage>
</organism>
<feature type="transmembrane region" description="Helical" evidence="10">
    <location>
        <begin position="52"/>
        <end position="69"/>
    </location>
</feature>
<evidence type="ECO:0000256" key="5">
    <source>
        <dbReference type="ARBA" id="ARBA00022989"/>
    </source>
</evidence>
<evidence type="ECO:0000256" key="7">
    <source>
        <dbReference type="ARBA" id="ARBA00023065"/>
    </source>
</evidence>
<feature type="transmembrane region" description="Helical" evidence="10">
    <location>
        <begin position="377"/>
        <end position="403"/>
    </location>
</feature>
<evidence type="ECO:0000256" key="9">
    <source>
        <dbReference type="ARBA" id="ARBA00023201"/>
    </source>
</evidence>
<dbReference type="EMBL" id="FTNT01000001">
    <property type="protein sequence ID" value="SIR65643.1"/>
    <property type="molecule type" value="Genomic_DNA"/>
</dbReference>
<evidence type="ECO:0000256" key="4">
    <source>
        <dbReference type="ARBA" id="ARBA00022692"/>
    </source>
</evidence>
<evidence type="ECO:0000256" key="6">
    <source>
        <dbReference type="ARBA" id="ARBA00023053"/>
    </source>
</evidence>
<feature type="transmembrane region" description="Helical" evidence="10">
    <location>
        <begin position="81"/>
        <end position="103"/>
    </location>
</feature>
<dbReference type="GO" id="GO:0005886">
    <property type="term" value="C:plasma membrane"/>
    <property type="evidence" value="ECO:0007669"/>
    <property type="project" value="UniProtKB-SubCell"/>
</dbReference>
<protein>
    <submittedName>
        <fullName evidence="12">Sodium/proton antiporter, CPA1 family</fullName>
    </submittedName>
</protein>
<evidence type="ECO:0000256" key="1">
    <source>
        <dbReference type="ARBA" id="ARBA00004651"/>
    </source>
</evidence>
<dbReference type="Proteomes" id="UP000186218">
    <property type="component" value="Unassembled WGS sequence"/>
</dbReference>
<evidence type="ECO:0000259" key="11">
    <source>
        <dbReference type="Pfam" id="PF00999"/>
    </source>
</evidence>
<dbReference type="GO" id="GO:0015386">
    <property type="term" value="F:potassium:proton antiporter activity"/>
    <property type="evidence" value="ECO:0007669"/>
    <property type="project" value="TreeGrafter"/>
</dbReference>
<feature type="transmembrane region" description="Helical" evidence="10">
    <location>
        <begin position="298"/>
        <end position="317"/>
    </location>
</feature>
<feature type="transmembrane region" description="Helical" evidence="10">
    <location>
        <begin position="109"/>
        <end position="130"/>
    </location>
</feature>
<evidence type="ECO:0000256" key="8">
    <source>
        <dbReference type="ARBA" id="ARBA00023136"/>
    </source>
</evidence>
<name>A0A1N7CQ00_9NOCA</name>
<dbReference type="InterPro" id="IPR006153">
    <property type="entry name" value="Cation/H_exchanger_TM"/>
</dbReference>
<keyword evidence="10" id="KW-0050">Antiport</keyword>
<dbReference type="Pfam" id="PF00999">
    <property type="entry name" value="Na_H_Exchanger"/>
    <property type="match status" value="1"/>
</dbReference>
<evidence type="ECO:0000313" key="12">
    <source>
        <dbReference type="EMBL" id="SIR65643.1"/>
    </source>
</evidence>
<dbReference type="InterPro" id="IPR004705">
    <property type="entry name" value="Cation/H_exchanger_CPA1_bac"/>
</dbReference>
<dbReference type="GO" id="GO:0051453">
    <property type="term" value="P:regulation of intracellular pH"/>
    <property type="evidence" value="ECO:0007669"/>
    <property type="project" value="TreeGrafter"/>
</dbReference>
<feature type="domain" description="Cation/H+ exchanger transmembrane" evidence="11">
    <location>
        <begin position="9"/>
        <end position="400"/>
    </location>
</feature>